<evidence type="ECO:0000256" key="10">
    <source>
        <dbReference type="SAM" id="MobiDB-lite"/>
    </source>
</evidence>
<name>A0A0C2WAC1_SERVB</name>
<evidence type="ECO:0000313" key="13">
    <source>
        <dbReference type="Proteomes" id="UP000054097"/>
    </source>
</evidence>
<evidence type="ECO:0000313" key="12">
    <source>
        <dbReference type="EMBL" id="KIM23398.1"/>
    </source>
</evidence>
<feature type="compositionally biased region" description="Polar residues" evidence="10">
    <location>
        <begin position="932"/>
        <end position="941"/>
    </location>
</feature>
<dbReference type="PANTHER" id="PTHR12809:SF2">
    <property type="entry name" value="MEDIATOR OF RNA POLYMERASE II TRANSCRIPTION SUBUNIT 14"/>
    <property type="match status" value="1"/>
</dbReference>
<feature type="region of interest" description="Disordered" evidence="10">
    <location>
        <begin position="831"/>
        <end position="850"/>
    </location>
</feature>
<keyword evidence="13" id="KW-1185">Reference proteome</keyword>
<organism evidence="12 13">
    <name type="scientific">Serendipita vermifera MAFF 305830</name>
    <dbReference type="NCBI Taxonomy" id="933852"/>
    <lineage>
        <taxon>Eukaryota</taxon>
        <taxon>Fungi</taxon>
        <taxon>Dikarya</taxon>
        <taxon>Basidiomycota</taxon>
        <taxon>Agaricomycotina</taxon>
        <taxon>Agaricomycetes</taxon>
        <taxon>Sebacinales</taxon>
        <taxon>Serendipitaceae</taxon>
        <taxon>Serendipita</taxon>
    </lineage>
</organism>
<comment type="subcellular location">
    <subcellularLocation>
        <location evidence="1 9">Nucleus</location>
    </subcellularLocation>
</comment>
<feature type="compositionally biased region" description="Polar residues" evidence="10">
    <location>
        <begin position="12"/>
        <end position="25"/>
    </location>
</feature>
<feature type="region of interest" description="Disordered" evidence="10">
    <location>
        <begin position="423"/>
        <end position="461"/>
    </location>
</feature>
<evidence type="ECO:0000256" key="7">
    <source>
        <dbReference type="ARBA" id="ARBA00023242"/>
    </source>
</evidence>
<feature type="compositionally biased region" description="Polar residues" evidence="10">
    <location>
        <begin position="439"/>
        <end position="458"/>
    </location>
</feature>
<proteinExistence type="inferred from homology"/>
<evidence type="ECO:0000256" key="3">
    <source>
        <dbReference type="ARBA" id="ARBA00019619"/>
    </source>
</evidence>
<evidence type="ECO:0000256" key="4">
    <source>
        <dbReference type="ARBA" id="ARBA00023015"/>
    </source>
</evidence>
<dbReference type="Proteomes" id="UP000054097">
    <property type="component" value="Unassembled WGS sequence"/>
</dbReference>
<evidence type="ECO:0000256" key="5">
    <source>
        <dbReference type="ARBA" id="ARBA00023159"/>
    </source>
</evidence>
<keyword evidence="4 9" id="KW-0805">Transcription regulation</keyword>
<dbReference type="STRING" id="933852.A0A0C2WAC1"/>
<sequence length="1257" mass="139610">MDEQHDIKPSYSALNGTRIGSNGSPQLGHEPRLSHSDINGTLGQEDERPLPSLEELERELPVIEDGQVFLGLVMHQLVQDLYAQLLNVAETIGRAPDSVKKAKLQAWLSQAYKQTSKLYVLTKYSRNAADIQKAMNVAAFLRTQGEQIIWATKAIHTVQDEAHRQRIRNPDLLTALDVLTTGTYTRLPTRYTTEFVPRPKMSDKEVANVFGQVEDLMRMRLLCKDVVPVEMRKWRIEGGRTFFTVPKRFETSLIMTGAQKDDVWAFVHVEFLFGLPTGERKGAKEFPKRPPKALSDDLAFQVRDIISDPNLALQSIPSGPLTSAVVDAPLVRVYNFLQLLSLTYQLEILIYQADRLHEFGWKDSLRLRIAPDRKSMTVQYWVRPPIPKPTLPGQLQNMPGYHQTSALSAGEITIAIVPVNASSTTSTAQQPPSQLQPGRPSQQSSIQPESKGPTSSRTPIDRIKAQMQERLKLRGGGRPSDEVEQHRFEVTWKPLPGALGVMLAPLELDTTGLEVDPDCLDFEGLLKKVLRRHADAIMAKHLENARTSNMMQMFPHPDDVRYVEHHGGTAMRVQLAGEQHIIITIELQTGKFLIHESGDLGAALRGVRWRLVQTRINQDPAILLDLCALARYGAILDLVESRASLLGITTYRHRHLVPSSMAKFGKNYGLLFCQLAMFPRHYVAILIVEGGFKYALVEINEQDADFGGGIGDCCITDFGWVHAEKFLNLGEIEDEEDEDEDEADDAMEMSDHEESGTSRKRKRSITDVGVKLSSNTPIPTPKDPFDITIRELRDLHAYCRARVAHIHIENQLKTRNIPYIHVRANKLLPPQSRSLLQPNGSSSKQRASNTINDGIQKSPFLPYLPILCVQSKDLLAGAAAAEAAMPNIRIEPTEWWTLDKECMVTTSVRLKYVQPLDGPGSKGGPKNPNGESGATISPSENISYDPRSSVVTFLSRKVGDCVDEFLTEWARVSKVVVIARQVSLMPSAKRWKDVKILSFDLQTVKFAYYQDYAVSVTSVEGNYQLSFFRCSPAGSNMVKANDSPSRGTSMDVDASPSHTQATRQGQSTQRNAHEDTARFAQELLKDERLGTSVFEMVGFLRSTVGIVEALDLIESGAVVSSNSTGTPGKAKVHSCQFDVLVKAAGWWRIQYSAAPIFTVATGKRHALDVRFINGRVMIVDGSVDLHARGFNVIKSAGLLAPLPRIEELVKAVLDVEKNHGPDSDGIIPVNYGDAVICGSGSAPRILRGLHEKIMDEL</sequence>
<dbReference type="GO" id="GO:0016592">
    <property type="term" value="C:mediator complex"/>
    <property type="evidence" value="ECO:0007669"/>
    <property type="project" value="UniProtKB-UniRule"/>
</dbReference>
<dbReference type="GO" id="GO:0006357">
    <property type="term" value="P:regulation of transcription by RNA polymerase II"/>
    <property type="evidence" value="ECO:0007669"/>
    <property type="project" value="InterPro"/>
</dbReference>
<accession>A0A0C2WAC1</accession>
<dbReference type="GO" id="GO:0003712">
    <property type="term" value="F:transcription coregulator activity"/>
    <property type="evidence" value="ECO:0007669"/>
    <property type="project" value="UniProtKB-UniRule"/>
</dbReference>
<dbReference type="HOGENOM" id="CLU_004632_0_0_1"/>
<feature type="compositionally biased region" description="Acidic residues" evidence="10">
    <location>
        <begin position="732"/>
        <end position="748"/>
    </location>
</feature>
<evidence type="ECO:0000256" key="1">
    <source>
        <dbReference type="ARBA" id="ARBA00004123"/>
    </source>
</evidence>
<comment type="subunit">
    <text evidence="9">Component of the Mediator complex.</text>
</comment>
<feature type="region of interest" description="Disordered" evidence="10">
    <location>
        <begin position="1"/>
        <end position="50"/>
    </location>
</feature>
<evidence type="ECO:0000256" key="6">
    <source>
        <dbReference type="ARBA" id="ARBA00023163"/>
    </source>
</evidence>
<evidence type="ECO:0000256" key="2">
    <source>
        <dbReference type="ARBA" id="ARBA00007813"/>
    </source>
</evidence>
<dbReference type="Pfam" id="PF08638">
    <property type="entry name" value="Med14"/>
    <property type="match status" value="1"/>
</dbReference>
<feature type="region of interest" description="Disordered" evidence="10">
    <location>
        <begin position="1038"/>
        <end position="1073"/>
    </location>
</feature>
<comment type="function">
    <text evidence="9">Component of the Mediator complex, a coactivator involved in the regulated transcription of nearly all RNA polymerase II-dependent genes. Mediator functions as a bridge to convey information from gene-specific regulatory proteins to the basal RNA polymerase II transcription machinery. Mediator is recruited to promoters by direct interactions with regulatory proteins and serves as a scaffold for the assembly of a functional preinitiation complex with RNA polymerase II and the general transcription factors.</text>
</comment>
<keyword evidence="5 9" id="KW-0010">Activator</keyword>
<dbReference type="EMBL" id="KN824338">
    <property type="protein sequence ID" value="KIM23398.1"/>
    <property type="molecule type" value="Genomic_DNA"/>
</dbReference>
<comment type="similarity">
    <text evidence="2 9">Belongs to the Mediator complex subunit 14 family.</text>
</comment>
<keyword evidence="6 9" id="KW-0804">Transcription</keyword>
<feature type="compositionally biased region" description="Polar residues" evidence="10">
    <location>
        <begin position="1056"/>
        <end position="1070"/>
    </location>
</feature>
<gene>
    <name evidence="12" type="ORF">M408DRAFT_27956</name>
</gene>
<evidence type="ECO:0000259" key="11">
    <source>
        <dbReference type="Pfam" id="PF08638"/>
    </source>
</evidence>
<dbReference type="InterPro" id="IPR013947">
    <property type="entry name" value="Mediator_Med14"/>
</dbReference>
<dbReference type="PANTHER" id="PTHR12809">
    <property type="entry name" value="MEDIATOR COMPLEX SUBUNIT"/>
    <property type="match status" value="1"/>
</dbReference>
<evidence type="ECO:0000256" key="8">
    <source>
        <dbReference type="ARBA" id="ARBA00032007"/>
    </source>
</evidence>
<evidence type="ECO:0000256" key="9">
    <source>
        <dbReference type="RuleBase" id="RU365082"/>
    </source>
</evidence>
<dbReference type="GO" id="GO:0070847">
    <property type="term" value="C:core mediator complex"/>
    <property type="evidence" value="ECO:0007669"/>
    <property type="project" value="TreeGrafter"/>
</dbReference>
<dbReference type="AlphaFoldDB" id="A0A0C2WAC1"/>
<keyword evidence="7 9" id="KW-0539">Nucleus</keyword>
<protein>
    <recommendedName>
        <fullName evidence="3 9">Mediator of RNA polymerase II transcription subunit 14</fullName>
    </recommendedName>
    <alternativeName>
        <fullName evidence="8 9">Mediator complex subunit 14</fullName>
    </alternativeName>
</protein>
<reference evidence="13" key="2">
    <citation type="submission" date="2015-01" db="EMBL/GenBank/DDBJ databases">
        <title>Evolutionary Origins and Diversification of the Mycorrhizal Mutualists.</title>
        <authorList>
            <consortium name="DOE Joint Genome Institute"/>
            <consortium name="Mycorrhizal Genomics Consortium"/>
            <person name="Kohler A."/>
            <person name="Kuo A."/>
            <person name="Nagy L.G."/>
            <person name="Floudas D."/>
            <person name="Copeland A."/>
            <person name="Barry K.W."/>
            <person name="Cichocki N."/>
            <person name="Veneault-Fourrey C."/>
            <person name="LaButti K."/>
            <person name="Lindquist E.A."/>
            <person name="Lipzen A."/>
            <person name="Lundell T."/>
            <person name="Morin E."/>
            <person name="Murat C."/>
            <person name="Riley R."/>
            <person name="Ohm R."/>
            <person name="Sun H."/>
            <person name="Tunlid A."/>
            <person name="Henrissat B."/>
            <person name="Grigoriev I.V."/>
            <person name="Hibbett D.S."/>
            <person name="Martin F."/>
        </authorList>
    </citation>
    <scope>NUCLEOTIDE SEQUENCE [LARGE SCALE GENOMIC DNA]</scope>
    <source>
        <strain evidence="13">MAFF 305830</strain>
    </source>
</reference>
<dbReference type="InterPro" id="IPR055122">
    <property type="entry name" value="Med14_N"/>
</dbReference>
<dbReference type="OrthoDB" id="205099at2759"/>
<feature type="region of interest" description="Disordered" evidence="10">
    <location>
        <begin position="915"/>
        <end position="941"/>
    </location>
</feature>
<feature type="compositionally biased region" description="Low complexity" evidence="10">
    <location>
        <begin position="423"/>
        <end position="437"/>
    </location>
</feature>
<reference evidence="12 13" key="1">
    <citation type="submission" date="2014-04" db="EMBL/GenBank/DDBJ databases">
        <authorList>
            <consortium name="DOE Joint Genome Institute"/>
            <person name="Kuo A."/>
            <person name="Zuccaro A."/>
            <person name="Kohler A."/>
            <person name="Nagy L.G."/>
            <person name="Floudas D."/>
            <person name="Copeland A."/>
            <person name="Barry K.W."/>
            <person name="Cichocki N."/>
            <person name="Veneault-Fourrey C."/>
            <person name="LaButti K."/>
            <person name="Lindquist E.A."/>
            <person name="Lipzen A."/>
            <person name="Lundell T."/>
            <person name="Morin E."/>
            <person name="Murat C."/>
            <person name="Sun H."/>
            <person name="Tunlid A."/>
            <person name="Henrissat B."/>
            <person name="Grigoriev I.V."/>
            <person name="Hibbett D.S."/>
            <person name="Martin F."/>
            <person name="Nordberg H.P."/>
            <person name="Cantor M.N."/>
            <person name="Hua S.X."/>
        </authorList>
    </citation>
    <scope>NUCLEOTIDE SEQUENCE [LARGE SCALE GENOMIC DNA]</scope>
    <source>
        <strain evidence="12 13">MAFF 305830</strain>
    </source>
</reference>
<feature type="domain" description="Mediator complex subunit MED14 N-terminal" evidence="11">
    <location>
        <begin position="68"/>
        <end position="256"/>
    </location>
</feature>
<feature type="region of interest" description="Disordered" evidence="10">
    <location>
        <begin position="732"/>
        <end position="765"/>
    </location>
</feature>
<feature type="compositionally biased region" description="Polar residues" evidence="10">
    <location>
        <begin position="839"/>
        <end position="850"/>
    </location>
</feature>